<evidence type="ECO:0000313" key="2">
    <source>
        <dbReference type="Proteomes" id="UP001597369"/>
    </source>
</evidence>
<dbReference type="RefSeq" id="WP_229957985.1">
    <property type="nucleotide sequence ID" value="NZ_JAJJWI010000002.1"/>
</dbReference>
<evidence type="ECO:0000313" key="1">
    <source>
        <dbReference type="EMBL" id="MFD2067631.1"/>
    </source>
</evidence>
<dbReference type="Proteomes" id="UP001597369">
    <property type="component" value="Unassembled WGS sequence"/>
</dbReference>
<dbReference type="EMBL" id="JBHUHV010000037">
    <property type="protein sequence ID" value="MFD2067631.1"/>
    <property type="molecule type" value="Genomic_DNA"/>
</dbReference>
<comment type="caution">
    <text evidence="1">The sequence shown here is derived from an EMBL/GenBank/DDBJ whole genome shotgun (WGS) entry which is preliminary data.</text>
</comment>
<reference evidence="2" key="1">
    <citation type="journal article" date="2019" name="Int. J. Syst. Evol. Microbiol.">
        <title>The Global Catalogue of Microorganisms (GCM) 10K type strain sequencing project: providing services to taxonomists for standard genome sequencing and annotation.</title>
        <authorList>
            <consortium name="The Broad Institute Genomics Platform"/>
            <consortium name="The Broad Institute Genome Sequencing Center for Infectious Disease"/>
            <person name="Wu L."/>
            <person name="Ma J."/>
        </authorList>
    </citation>
    <scope>NUCLEOTIDE SEQUENCE [LARGE SCALE GENOMIC DNA]</scope>
    <source>
        <strain evidence="2">JCM 16545</strain>
    </source>
</reference>
<gene>
    <name evidence="1" type="ORF">ACFSKU_12115</name>
</gene>
<proteinExistence type="predicted"/>
<accession>A0ABW4WZ24</accession>
<sequence length="201" mass="23710">MKYLASFFIFSLLVFSAFGQKRELMEIQYITIKDTFLVKEMEKLIQDEVNREPDTTTTDKVFTENFFAKGLGYVRLYAGGNLEGDTLTRYYIAPSLVSIKKEAADYVYPPFYSYVGGRLVLVYVPVLENVTKFNFSKKSKKKLRKRVDAFLEKPRDMTFYDMEGNVAFKDKHFRIDYFRIHDDKYIYILKNKPPIVIRDPL</sequence>
<protein>
    <submittedName>
        <fullName evidence="1">Uncharacterized protein</fullName>
    </submittedName>
</protein>
<name>A0ABW4WZ24_9BACT</name>
<keyword evidence="2" id="KW-1185">Reference proteome</keyword>
<organism evidence="1 2">
    <name type="scientific">Pontibacter silvestris</name>
    <dbReference type="NCBI Taxonomy" id="2305183"/>
    <lineage>
        <taxon>Bacteria</taxon>
        <taxon>Pseudomonadati</taxon>
        <taxon>Bacteroidota</taxon>
        <taxon>Cytophagia</taxon>
        <taxon>Cytophagales</taxon>
        <taxon>Hymenobacteraceae</taxon>
        <taxon>Pontibacter</taxon>
    </lineage>
</organism>